<name>A0A1I5IAN3_PSUAM</name>
<sequence>MSDTVYSVHATKADDVGAVEIVFRTEGEARTYAQSRSSDDRVLSTSVTSFHVGRLGTRRSVAWFVDGVEQSVSFTRRIYPTD</sequence>
<gene>
    <name evidence="1" type="ORF">SAMN05216207_109311</name>
</gene>
<reference evidence="1 2" key="1">
    <citation type="submission" date="2016-10" db="EMBL/GenBank/DDBJ databases">
        <authorList>
            <person name="de Groot N.N."/>
        </authorList>
    </citation>
    <scope>NUCLEOTIDE SEQUENCE [LARGE SCALE GENOMIC DNA]</scope>
    <source>
        <strain evidence="1 2">CGMCC 4.1877</strain>
    </source>
</reference>
<dbReference type="STRING" id="260086.SAMN05216207_109311"/>
<proteinExistence type="predicted"/>
<dbReference type="EMBL" id="FOUY01000093">
    <property type="protein sequence ID" value="SFO57359.1"/>
    <property type="molecule type" value="Genomic_DNA"/>
</dbReference>
<dbReference type="AlphaFoldDB" id="A0A1I5IAN3"/>
<evidence type="ECO:0000313" key="1">
    <source>
        <dbReference type="EMBL" id="SFO57359.1"/>
    </source>
</evidence>
<dbReference type="RefSeq" id="WP_093357170.1">
    <property type="nucleotide sequence ID" value="NZ_FOUY01000093.1"/>
</dbReference>
<dbReference type="Proteomes" id="UP000199614">
    <property type="component" value="Unassembled WGS sequence"/>
</dbReference>
<evidence type="ECO:0000313" key="2">
    <source>
        <dbReference type="Proteomes" id="UP000199614"/>
    </source>
</evidence>
<protein>
    <submittedName>
        <fullName evidence="1">Uncharacterized protein</fullName>
    </submittedName>
</protein>
<accession>A0A1I5IAN3</accession>
<keyword evidence="2" id="KW-1185">Reference proteome</keyword>
<dbReference type="OrthoDB" id="3576045at2"/>
<organism evidence="1 2">
    <name type="scientific">Pseudonocardia ammonioxydans</name>
    <dbReference type="NCBI Taxonomy" id="260086"/>
    <lineage>
        <taxon>Bacteria</taxon>
        <taxon>Bacillati</taxon>
        <taxon>Actinomycetota</taxon>
        <taxon>Actinomycetes</taxon>
        <taxon>Pseudonocardiales</taxon>
        <taxon>Pseudonocardiaceae</taxon>
        <taxon>Pseudonocardia</taxon>
    </lineage>
</organism>